<proteinExistence type="predicted"/>
<dbReference type="AlphaFoldDB" id="M2SA62"/>
<name>M2SA62_COCSN</name>
<dbReference type="HOGENOM" id="CLU_173504_0_0_1"/>
<protein>
    <submittedName>
        <fullName evidence="2">Uncharacterized protein</fullName>
    </submittedName>
</protein>
<reference evidence="3" key="2">
    <citation type="journal article" date="2013" name="PLoS Genet.">
        <title>Comparative genome structure, secondary metabolite, and effector coding capacity across Cochliobolus pathogens.</title>
        <authorList>
            <person name="Condon B.J."/>
            <person name="Leng Y."/>
            <person name="Wu D."/>
            <person name="Bushley K.E."/>
            <person name="Ohm R.A."/>
            <person name="Otillar R."/>
            <person name="Martin J."/>
            <person name="Schackwitz W."/>
            <person name="Grimwood J."/>
            <person name="MohdZainudin N."/>
            <person name="Xue C."/>
            <person name="Wang R."/>
            <person name="Manning V.A."/>
            <person name="Dhillon B."/>
            <person name="Tu Z.J."/>
            <person name="Steffenson B.J."/>
            <person name="Salamov A."/>
            <person name="Sun H."/>
            <person name="Lowry S."/>
            <person name="LaButti K."/>
            <person name="Han J."/>
            <person name="Copeland A."/>
            <person name="Lindquist E."/>
            <person name="Barry K."/>
            <person name="Schmutz J."/>
            <person name="Baker S.E."/>
            <person name="Ciuffetti L.M."/>
            <person name="Grigoriev I.V."/>
            <person name="Zhong S."/>
            <person name="Turgeon B.G."/>
        </authorList>
    </citation>
    <scope>NUCLEOTIDE SEQUENCE [LARGE SCALE GENOMIC DNA]</scope>
    <source>
        <strain evidence="3">ND90Pr / ATCC 201652</strain>
    </source>
</reference>
<evidence type="ECO:0000313" key="2">
    <source>
        <dbReference type="EMBL" id="EMD64193.1"/>
    </source>
</evidence>
<sequence length="104" mass="10649">MGNTVSNFVQNAINAVRNTVEEMFHRIAPPIVRYVAKHPLRTLGHIGSAMLLLVPGVITTPLLAIVGFSAQQMGGYGAATVAAAAGGTAVAAEALGAAARARRN</sequence>
<accession>M2SA62</accession>
<keyword evidence="3" id="KW-1185">Reference proteome</keyword>
<keyword evidence="1" id="KW-0472">Membrane</keyword>
<dbReference type="Proteomes" id="UP000016934">
    <property type="component" value="Unassembled WGS sequence"/>
</dbReference>
<evidence type="ECO:0000313" key="3">
    <source>
        <dbReference type="Proteomes" id="UP000016934"/>
    </source>
</evidence>
<evidence type="ECO:0000256" key="1">
    <source>
        <dbReference type="SAM" id="Phobius"/>
    </source>
</evidence>
<reference evidence="2 3" key="1">
    <citation type="journal article" date="2012" name="PLoS Pathog.">
        <title>Diverse lifestyles and strategies of plant pathogenesis encoded in the genomes of eighteen Dothideomycetes fungi.</title>
        <authorList>
            <person name="Ohm R.A."/>
            <person name="Feau N."/>
            <person name="Henrissat B."/>
            <person name="Schoch C.L."/>
            <person name="Horwitz B.A."/>
            <person name="Barry K.W."/>
            <person name="Condon B.J."/>
            <person name="Copeland A.C."/>
            <person name="Dhillon B."/>
            <person name="Glaser F."/>
            <person name="Hesse C.N."/>
            <person name="Kosti I."/>
            <person name="LaButti K."/>
            <person name="Lindquist E.A."/>
            <person name="Lucas S."/>
            <person name="Salamov A.A."/>
            <person name="Bradshaw R.E."/>
            <person name="Ciuffetti L."/>
            <person name="Hamelin R.C."/>
            <person name="Kema G.H.J."/>
            <person name="Lawrence C."/>
            <person name="Scott J.A."/>
            <person name="Spatafora J.W."/>
            <person name="Turgeon B.G."/>
            <person name="de Wit P.J.G.M."/>
            <person name="Zhong S."/>
            <person name="Goodwin S.B."/>
            <person name="Grigoriev I.V."/>
        </authorList>
    </citation>
    <scope>NUCLEOTIDE SEQUENCE [LARGE SCALE GENOMIC DNA]</scope>
    <source>
        <strain evidence="3">ND90Pr / ATCC 201652</strain>
    </source>
</reference>
<gene>
    <name evidence="2" type="ORF">COCSADRAFT_89622</name>
</gene>
<dbReference type="OrthoDB" id="440424at2759"/>
<organism evidence="2 3">
    <name type="scientific">Cochliobolus sativus (strain ND90Pr / ATCC 201652)</name>
    <name type="common">Common root rot and spot blotch fungus</name>
    <name type="synonym">Bipolaris sorokiniana</name>
    <dbReference type="NCBI Taxonomy" id="665912"/>
    <lineage>
        <taxon>Eukaryota</taxon>
        <taxon>Fungi</taxon>
        <taxon>Dikarya</taxon>
        <taxon>Ascomycota</taxon>
        <taxon>Pezizomycotina</taxon>
        <taxon>Dothideomycetes</taxon>
        <taxon>Pleosporomycetidae</taxon>
        <taxon>Pleosporales</taxon>
        <taxon>Pleosporineae</taxon>
        <taxon>Pleosporaceae</taxon>
        <taxon>Bipolaris</taxon>
    </lineage>
</organism>
<dbReference type="EMBL" id="KB445643">
    <property type="protein sequence ID" value="EMD64193.1"/>
    <property type="molecule type" value="Genomic_DNA"/>
</dbReference>
<feature type="transmembrane region" description="Helical" evidence="1">
    <location>
        <begin position="76"/>
        <end position="99"/>
    </location>
</feature>
<keyword evidence="1" id="KW-1133">Transmembrane helix</keyword>
<keyword evidence="1" id="KW-0812">Transmembrane</keyword>
<dbReference type="KEGG" id="bsc:COCSADRAFT_89622"/>
<dbReference type="GeneID" id="19141306"/>
<feature type="transmembrane region" description="Helical" evidence="1">
    <location>
        <begin position="49"/>
        <end position="70"/>
    </location>
</feature>
<dbReference type="RefSeq" id="XP_007700055.1">
    <property type="nucleotide sequence ID" value="XM_007701865.1"/>
</dbReference>